<evidence type="ECO:0000256" key="11">
    <source>
        <dbReference type="ARBA" id="ARBA00022884"/>
    </source>
</evidence>
<dbReference type="SUPFAM" id="SSF54991">
    <property type="entry name" value="Anticodon-binding domain of PheRS"/>
    <property type="match status" value="1"/>
</dbReference>
<keyword evidence="5 16" id="KW-0820">tRNA-binding</keyword>
<feature type="binding site" evidence="15">
    <location>
        <position position="466"/>
    </location>
    <ligand>
        <name>Mg(2+)</name>
        <dbReference type="ChEBI" id="CHEBI:18420"/>
        <note>shared with alpha subunit</note>
    </ligand>
</feature>
<feature type="domain" description="TRNA-binding" evidence="17">
    <location>
        <begin position="39"/>
        <end position="153"/>
    </location>
</feature>
<keyword evidence="4 15" id="KW-0963">Cytoplasm</keyword>
<dbReference type="CDD" id="cd00769">
    <property type="entry name" value="PheRS_beta_core"/>
    <property type="match status" value="1"/>
</dbReference>
<keyword evidence="11 16" id="KW-0694">RNA-binding</keyword>
<dbReference type="InterPro" id="IPR012340">
    <property type="entry name" value="NA-bd_OB-fold"/>
</dbReference>
<dbReference type="SUPFAM" id="SSF46955">
    <property type="entry name" value="Putative DNA-binding domain"/>
    <property type="match status" value="1"/>
</dbReference>
<dbReference type="InterPro" id="IPR033714">
    <property type="entry name" value="tRNA_bind_bactPheRS"/>
</dbReference>
<dbReference type="InterPro" id="IPR045060">
    <property type="entry name" value="Phe-tRNA-ligase_IIc_bsu"/>
</dbReference>
<dbReference type="EC" id="6.1.1.20" evidence="15"/>
<evidence type="ECO:0000256" key="2">
    <source>
        <dbReference type="ARBA" id="ARBA00008653"/>
    </source>
</evidence>
<evidence type="ECO:0000256" key="3">
    <source>
        <dbReference type="ARBA" id="ARBA00011209"/>
    </source>
</evidence>
<feature type="binding site" evidence="15">
    <location>
        <position position="457"/>
    </location>
    <ligand>
        <name>Mg(2+)</name>
        <dbReference type="ChEBI" id="CHEBI:18420"/>
        <note>shared with alpha subunit</note>
    </ligand>
</feature>
<dbReference type="GO" id="GO:0006432">
    <property type="term" value="P:phenylalanyl-tRNA aminoacylation"/>
    <property type="evidence" value="ECO:0007669"/>
    <property type="project" value="UniProtKB-UniRule"/>
</dbReference>
<evidence type="ECO:0000256" key="6">
    <source>
        <dbReference type="ARBA" id="ARBA00022598"/>
    </source>
</evidence>
<feature type="domain" description="B5" evidence="19">
    <location>
        <begin position="404"/>
        <end position="479"/>
    </location>
</feature>
<keyword evidence="12 15" id="KW-0648">Protein biosynthesis</keyword>
<dbReference type="GO" id="GO:0000049">
    <property type="term" value="F:tRNA binding"/>
    <property type="evidence" value="ECO:0007669"/>
    <property type="project" value="UniProtKB-UniRule"/>
</dbReference>
<dbReference type="NCBIfam" id="NF045760">
    <property type="entry name" value="YtpR"/>
    <property type="match status" value="1"/>
</dbReference>
<dbReference type="PROSITE" id="PS51447">
    <property type="entry name" value="FDX_ACB"/>
    <property type="match status" value="1"/>
</dbReference>
<dbReference type="Gene3D" id="2.40.50.140">
    <property type="entry name" value="Nucleic acid-binding proteins"/>
    <property type="match status" value="1"/>
</dbReference>
<dbReference type="GO" id="GO:0005524">
    <property type="term" value="F:ATP binding"/>
    <property type="evidence" value="ECO:0007669"/>
    <property type="project" value="UniProtKB-UniRule"/>
</dbReference>
<dbReference type="PANTHER" id="PTHR10947">
    <property type="entry name" value="PHENYLALANYL-TRNA SYNTHETASE BETA CHAIN AND LEUCINE-RICH REPEAT-CONTAINING PROTEIN 47"/>
    <property type="match status" value="1"/>
</dbReference>
<protein>
    <recommendedName>
        <fullName evidence="15">Phenylalanine--tRNA ligase beta subunit</fullName>
        <ecNumber evidence="15">6.1.1.20</ecNumber>
    </recommendedName>
    <alternativeName>
        <fullName evidence="15">Phenylalanyl-tRNA synthetase beta subunit</fullName>
        <shortName evidence="15">PheRS</shortName>
    </alternativeName>
</protein>
<dbReference type="InterPro" id="IPR005147">
    <property type="entry name" value="tRNA_synthase_B5-dom"/>
</dbReference>
<dbReference type="InterPro" id="IPR036690">
    <property type="entry name" value="Fdx_antiC-bd_sf"/>
</dbReference>
<keyword evidence="8 15" id="KW-0547">Nucleotide-binding</keyword>
<dbReference type="Pfam" id="PF03484">
    <property type="entry name" value="B5"/>
    <property type="match status" value="1"/>
</dbReference>
<evidence type="ECO:0000256" key="16">
    <source>
        <dbReference type="PROSITE-ProRule" id="PRU00209"/>
    </source>
</evidence>
<evidence type="ECO:0000259" key="19">
    <source>
        <dbReference type="PROSITE" id="PS51483"/>
    </source>
</evidence>
<feature type="binding site" evidence="15">
    <location>
        <position position="463"/>
    </location>
    <ligand>
        <name>Mg(2+)</name>
        <dbReference type="ChEBI" id="CHEBI:18420"/>
        <note>shared with alpha subunit</note>
    </ligand>
</feature>
<dbReference type="InterPro" id="IPR041616">
    <property type="entry name" value="PheRS_beta_core"/>
</dbReference>
<feature type="binding site" evidence="15">
    <location>
        <position position="467"/>
    </location>
    <ligand>
        <name>Mg(2+)</name>
        <dbReference type="ChEBI" id="CHEBI:18420"/>
        <note>shared with alpha subunit</note>
    </ligand>
</feature>
<evidence type="ECO:0000256" key="7">
    <source>
        <dbReference type="ARBA" id="ARBA00022723"/>
    </source>
</evidence>
<dbReference type="Pfam" id="PF03483">
    <property type="entry name" value="B3_4"/>
    <property type="match status" value="1"/>
</dbReference>
<dbReference type="FunFam" id="3.30.56.10:FF:000002">
    <property type="entry name" value="Phenylalanine--tRNA ligase beta subunit"/>
    <property type="match status" value="1"/>
</dbReference>
<keyword evidence="10 15" id="KW-0460">Magnesium</keyword>
<evidence type="ECO:0000256" key="8">
    <source>
        <dbReference type="ARBA" id="ARBA00022741"/>
    </source>
</evidence>
<comment type="cofactor">
    <cofactor evidence="15">
        <name>Mg(2+)</name>
        <dbReference type="ChEBI" id="CHEBI:18420"/>
    </cofactor>
    <text evidence="15">Binds 2 magnesium ions per tetramer.</text>
</comment>
<keyword evidence="6 15" id="KW-0436">Ligase</keyword>
<dbReference type="Gene3D" id="3.50.40.10">
    <property type="entry name" value="Phenylalanyl-trna Synthetase, Chain B, domain 3"/>
    <property type="match status" value="1"/>
</dbReference>
<dbReference type="Pfam" id="PF03147">
    <property type="entry name" value="FDX-ACB"/>
    <property type="match status" value="1"/>
</dbReference>
<dbReference type="OrthoDB" id="9805455at2"/>
<dbReference type="InterPro" id="IPR002547">
    <property type="entry name" value="tRNA-bd_dom"/>
</dbReference>
<evidence type="ECO:0000256" key="13">
    <source>
        <dbReference type="ARBA" id="ARBA00023146"/>
    </source>
</evidence>
<dbReference type="InterPro" id="IPR020825">
    <property type="entry name" value="Phe-tRNA_synthase-like_B3/B4"/>
</dbReference>
<dbReference type="InterPro" id="IPR005121">
    <property type="entry name" value="Fdx_antiC-bd"/>
</dbReference>
<dbReference type="InterPro" id="IPR004532">
    <property type="entry name" value="Phe-tRNA-ligase_IIc_bsu_bact"/>
</dbReference>
<evidence type="ECO:0000256" key="4">
    <source>
        <dbReference type="ARBA" id="ARBA00022490"/>
    </source>
</evidence>
<comment type="subunit">
    <text evidence="3 15">Tetramer of two alpha and two beta subunits.</text>
</comment>
<keyword evidence="9 15" id="KW-0067">ATP-binding</keyword>
<evidence type="ECO:0000256" key="1">
    <source>
        <dbReference type="ARBA" id="ARBA00004496"/>
    </source>
</evidence>
<evidence type="ECO:0000256" key="14">
    <source>
        <dbReference type="ARBA" id="ARBA00049255"/>
    </source>
</evidence>
<keyword evidence="21" id="KW-1185">Reference proteome</keyword>
<dbReference type="Pfam" id="PF01588">
    <property type="entry name" value="tRNA_bind"/>
    <property type="match status" value="1"/>
</dbReference>
<dbReference type="FunFam" id="2.40.50.140:FF:000045">
    <property type="entry name" value="Phenylalanine--tRNA ligase beta subunit"/>
    <property type="match status" value="1"/>
</dbReference>
<evidence type="ECO:0000256" key="15">
    <source>
        <dbReference type="HAMAP-Rule" id="MF_00283"/>
    </source>
</evidence>
<dbReference type="NCBIfam" id="TIGR00472">
    <property type="entry name" value="pheT_bact"/>
    <property type="match status" value="1"/>
</dbReference>
<evidence type="ECO:0000259" key="18">
    <source>
        <dbReference type="PROSITE" id="PS51447"/>
    </source>
</evidence>
<dbReference type="CDD" id="cd02796">
    <property type="entry name" value="tRNA_bind_bactPheRS"/>
    <property type="match status" value="1"/>
</dbReference>
<dbReference type="PROSITE" id="PS51483">
    <property type="entry name" value="B5"/>
    <property type="match status" value="1"/>
</dbReference>
<dbReference type="SMART" id="SM00873">
    <property type="entry name" value="B3_4"/>
    <property type="match status" value="1"/>
</dbReference>
<comment type="similarity">
    <text evidence="2 15">Belongs to the phenylalanyl-tRNA synthetase beta subunit family. Type 1 subfamily.</text>
</comment>
<dbReference type="PANTHER" id="PTHR10947:SF0">
    <property type="entry name" value="PHENYLALANINE--TRNA LIGASE BETA SUBUNIT"/>
    <property type="match status" value="1"/>
</dbReference>
<evidence type="ECO:0000256" key="9">
    <source>
        <dbReference type="ARBA" id="ARBA00022840"/>
    </source>
</evidence>
<dbReference type="KEGG" id="cser:CCO03_06320"/>
<reference evidence="20 21" key="1">
    <citation type="submission" date="2017-05" db="EMBL/GenBank/DDBJ databases">
        <authorList>
            <person name="Song R."/>
            <person name="Chenine A.L."/>
            <person name="Ruprecht R.M."/>
        </authorList>
    </citation>
    <scope>NUCLEOTIDE SEQUENCE [LARGE SCALE GENOMIC DNA]</scope>
    <source>
        <strain evidence="20 21">DSM 26136</strain>
    </source>
</reference>
<feature type="domain" description="FDX-ACB" evidence="18">
    <location>
        <begin position="706"/>
        <end position="809"/>
    </location>
</feature>
<organism evidence="20 21">
    <name type="scientific">Comamonas serinivorans</name>
    <dbReference type="NCBI Taxonomy" id="1082851"/>
    <lineage>
        <taxon>Bacteria</taxon>
        <taxon>Pseudomonadati</taxon>
        <taxon>Pseudomonadota</taxon>
        <taxon>Betaproteobacteria</taxon>
        <taxon>Burkholderiales</taxon>
        <taxon>Comamonadaceae</taxon>
        <taxon>Comamonas</taxon>
    </lineage>
</organism>
<evidence type="ECO:0000313" key="20">
    <source>
        <dbReference type="EMBL" id="ARU04338.1"/>
    </source>
</evidence>
<dbReference type="SUPFAM" id="SSF55681">
    <property type="entry name" value="Class II aaRS and biotin synthetases"/>
    <property type="match status" value="1"/>
</dbReference>
<dbReference type="SUPFAM" id="SSF50249">
    <property type="entry name" value="Nucleic acid-binding proteins"/>
    <property type="match status" value="1"/>
</dbReference>
<dbReference type="InterPro" id="IPR045864">
    <property type="entry name" value="aa-tRNA-synth_II/BPL/LPL"/>
</dbReference>
<evidence type="ECO:0000256" key="10">
    <source>
        <dbReference type="ARBA" id="ARBA00022842"/>
    </source>
</evidence>
<dbReference type="InterPro" id="IPR009061">
    <property type="entry name" value="DNA-bd_dom_put_sf"/>
</dbReference>
<proteinExistence type="inferred from homology"/>
<name>A0A1Y0ELQ1_9BURK</name>
<dbReference type="SUPFAM" id="SSF56037">
    <property type="entry name" value="PheT/TilS domain"/>
    <property type="match status" value="1"/>
</dbReference>
<dbReference type="EMBL" id="CP021455">
    <property type="protein sequence ID" value="ARU04338.1"/>
    <property type="molecule type" value="Genomic_DNA"/>
</dbReference>
<dbReference type="Gene3D" id="3.30.930.10">
    <property type="entry name" value="Bira Bifunctional Protein, Domain 2"/>
    <property type="match status" value="1"/>
</dbReference>
<comment type="catalytic activity">
    <reaction evidence="14 15">
        <text>tRNA(Phe) + L-phenylalanine + ATP = L-phenylalanyl-tRNA(Phe) + AMP + diphosphate + H(+)</text>
        <dbReference type="Rhea" id="RHEA:19413"/>
        <dbReference type="Rhea" id="RHEA-COMP:9668"/>
        <dbReference type="Rhea" id="RHEA-COMP:9699"/>
        <dbReference type="ChEBI" id="CHEBI:15378"/>
        <dbReference type="ChEBI" id="CHEBI:30616"/>
        <dbReference type="ChEBI" id="CHEBI:33019"/>
        <dbReference type="ChEBI" id="CHEBI:58095"/>
        <dbReference type="ChEBI" id="CHEBI:78442"/>
        <dbReference type="ChEBI" id="CHEBI:78531"/>
        <dbReference type="ChEBI" id="CHEBI:456215"/>
        <dbReference type="EC" id="6.1.1.20"/>
    </reaction>
</comment>
<keyword evidence="7 15" id="KW-0479">Metal-binding</keyword>
<dbReference type="Gene3D" id="3.30.56.10">
    <property type="match status" value="2"/>
</dbReference>
<gene>
    <name evidence="15" type="primary">pheT</name>
    <name evidence="20" type="ORF">CCO03_06320</name>
</gene>
<accession>A0A1Y0ELQ1</accession>
<dbReference type="Proteomes" id="UP000196138">
    <property type="component" value="Chromosome"/>
</dbReference>
<dbReference type="RefSeq" id="WP_087278710.1">
    <property type="nucleotide sequence ID" value="NZ_CP021455.1"/>
</dbReference>
<dbReference type="SMART" id="SM00874">
    <property type="entry name" value="B5"/>
    <property type="match status" value="1"/>
</dbReference>
<evidence type="ECO:0000256" key="12">
    <source>
        <dbReference type="ARBA" id="ARBA00022917"/>
    </source>
</evidence>
<dbReference type="GO" id="GO:0004826">
    <property type="term" value="F:phenylalanine-tRNA ligase activity"/>
    <property type="evidence" value="ECO:0007669"/>
    <property type="project" value="UniProtKB-UniRule"/>
</dbReference>
<dbReference type="AlphaFoldDB" id="A0A1Y0ELQ1"/>
<keyword evidence="13 15" id="KW-0030">Aminoacyl-tRNA synthetase</keyword>
<evidence type="ECO:0000313" key="21">
    <source>
        <dbReference type="Proteomes" id="UP000196138"/>
    </source>
</evidence>
<comment type="subcellular location">
    <subcellularLocation>
        <location evidence="1 15">Cytoplasm</location>
    </subcellularLocation>
</comment>
<dbReference type="Pfam" id="PF17759">
    <property type="entry name" value="tRNA_synthFbeta"/>
    <property type="match status" value="1"/>
</dbReference>
<evidence type="ECO:0000259" key="17">
    <source>
        <dbReference type="PROSITE" id="PS50886"/>
    </source>
</evidence>
<dbReference type="HAMAP" id="MF_00283">
    <property type="entry name" value="Phe_tRNA_synth_beta1"/>
    <property type="match status" value="1"/>
</dbReference>
<sequence>MQFPESWLREYCNPALSTQELADALTMAGLEVEELDPVAPPFTGIVVGEILSAEQHPNADRLRVCQVDVGEAQPLSIVCGAPNARAGIKVPCATVGAELPPGEDGKPFKIKIGKLRGVESFGMLCSARELGISDEHGGLLELAADAPLGQNVRELLQLDDTLFTLKLTPNLAHCLSVYGVAREVSAITGSPLKPLASVPVQPQTDAALAVTIAAPELCGRFSGRVVTGVTTQVQTPAWMKARLERCGQRTVSPLVDISNYVMFERGRPSHIFDLDKIHGGLQVRWGRAGETLQLLNGNSITVDEQVGVIADDQAVESLAGIMGGDATAVSDSTQNIYIEAAFWWPDAIAGRSRRFNFSTDAGHRFERGVDPAGTASDIDYITALVQQICGGQAGPLHDQQVNMPVSTNVRLRVERANRILGTKLTQDQCADALARLGLPLTQEPGVITVQPPSHRFDLRIEEDLIEEVARIVGYDNLPETPPLAPTVPSVQSESRKGRFELRHQLAGRGYLETVNFSFVPPDWERELAGNANPIKLLNPIVSQMSVMRSSLLGSLLQVLKFNVDRRADRVRVFEIGRVFRRDAQVATTDSTVAGVDQPMRVAGLAYGAVEPLSWRGKQASVDFYDVKADVESLLAPRQAVFAAAEHPAMHPGRCASVSVDGIVVGHVGELHPKWRQQWELPLAPVVFELDMEAVLPRALPQGQPLPKQLPVERDLALIVPEAVTHAQLMQAVTSVNRAGQPQVLQDAVLFDIYRPKPGQGASGLAEGEKSLAVRLTLSKGDEAMTDADIDSAVQAVAAAVAEQLNGRLRA</sequence>
<dbReference type="Gene3D" id="3.30.70.380">
    <property type="entry name" value="Ferrodoxin-fold anticodon-binding domain"/>
    <property type="match status" value="1"/>
</dbReference>
<evidence type="ECO:0000256" key="5">
    <source>
        <dbReference type="ARBA" id="ARBA00022555"/>
    </source>
</evidence>
<dbReference type="GO" id="GO:0009328">
    <property type="term" value="C:phenylalanine-tRNA ligase complex"/>
    <property type="evidence" value="ECO:0007669"/>
    <property type="project" value="TreeGrafter"/>
</dbReference>
<dbReference type="SMART" id="SM00896">
    <property type="entry name" value="FDX-ACB"/>
    <property type="match status" value="1"/>
</dbReference>
<dbReference type="GO" id="GO:0000287">
    <property type="term" value="F:magnesium ion binding"/>
    <property type="evidence" value="ECO:0007669"/>
    <property type="project" value="UniProtKB-UniRule"/>
</dbReference>
<dbReference type="PROSITE" id="PS50886">
    <property type="entry name" value="TRBD"/>
    <property type="match status" value="1"/>
</dbReference>
<dbReference type="InterPro" id="IPR005146">
    <property type="entry name" value="B3/B4_tRNA-bd"/>
</dbReference>